<reference evidence="3" key="1">
    <citation type="journal article" date="2015" name="PLoS Genet.">
        <title>The dynamic genome and transcriptome of the human fungal pathogen Blastomyces and close relative Emmonsia.</title>
        <authorList>
            <person name="Munoz J.F."/>
            <person name="Gauthier G.M."/>
            <person name="Desjardins C.A."/>
            <person name="Gallo J.E."/>
            <person name="Holder J."/>
            <person name="Sullivan T.D."/>
            <person name="Marty A.J."/>
            <person name="Carmen J.C."/>
            <person name="Chen Z."/>
            <person name="Ding L."/>
            <person name="Gujja S."/>
            <person name="Magrini V."/>
            <person name="Misas E."/>
            <person name="Mitreva M."/>
            <person name="Priest M."/>
            <person name="Saif S."/>
            <person name="Whiston E.A."/>
            <person name="Young S."/>
            <person name="Zeng Q."/>
            <person name="Goldman W.E."/>
            <person name="Mardis E.R."/>
            <person name="Taylor J.W."/>
            <person name="McEwen J.G."/>
            <person name="Clay O.K."/>
            <person name="Klein B.S."/>
            <person name="Cuomo C.A."/>
        </authorList>
    </citation>
    <scope>NUCLEOTIDE SEQUENCE [LARGE SCALE GENOMIC DNA]</scope>
    <source>
        <strain evidence="3">UAMH 139</strain>
    </source>
</reference>
<keyword evidence="3" id="KW-1185">Reference proteome</keyword>
<evidence type="ECO:0000256" key="1">
    <source>
        <dbReference type="SAM" id="MobiDB-lite"/>
    </source>
</evidence>
<dbReference type="Proteomes" id="UP000053573">
    <property type="component" value="Unassembled WGS sequence"/>
</dbReference>
<proteinExistence type="predicted"/>
<feature type="region of interest" description="Disordered" evidence="1">
    <location>
        <begin position="65"/>
        <end position="87"/>
    </location>
</feature>
<protein>
    <submittedName>
        <fullName evidence="2">Uncharacterized protein</fullName>
    </submittedName>
</protein>
<feature type="region of interest" description="Disordered" evidence="1">
    <location>
        <begin position="1"/>
        <end position="36"/>
    </location>
</feature>
<feature type="compositionally biased region" description="Basic and acidic residues" evidence="1">
    <location>
        <begin position="66"/>
        <end position="76"/>
    </location>
</feature>
<gene>
    <name evidence="2" type="ORF">EMPG_14349</name>
</gene>
<comment type="caution">
    <text evidence="2">The sequence shown here is derived from an EMBL/GenBank/DDBJ whole genome shotgun (WGS) entry which is preliminary data.</text>
</comment>
<name>A0A0H1BFV1_9EURO</name>
<dbReference type="OrthoDB" id="10619749at2759"/>
<dbReference type="EMBL" id="LDEV01002111">
    <property type="protein sequence ID" value="KLJ10270.1"/>
    <property type="molecule type" value="Genomic_DNA"/>
</dbReference>
<evidence type="ECO:0000313" key="2">
    <source>
        <dbReference type="EMBL" id="KLJ10270.1"/>
    </source>
</evidence>
<organism evidence="2 3">
    <name type="scientific">Blastomyces silverae</name>
    <dbReference type="NCBI Taxonomy" id="2060906"/>
    <lineage>
        <taxon>Eukaryota</taxon>
        <taxon>Fungi</taxon>
        <taxon>Dikarya</taxon>
        <taxon>Ascomycota</taxon>
        <taxon>Pezizomycotina</taxon>
        <taxon>Eurotiomycetes</taxon>
        <taxon>Eurotiomycetidae</taxon>
        <taxon>Onygenales</taxon>
        <taxon>Ajellomycetaceae</taxon>
        <taxon>Blastomyces</taxon>
    </lineage>
</organism>
<sequence>MPGSHATLTGWRDAPANLPQTADHVISTSSKRRTESIYDDGPRCLLNVVIDTGYGKWTNCQVEGTTQERERQEMDAMNRPGSQDTFI</sequence>
<evidence type="ECO:0000313" key="3">
    <source>
        <dbReference type="Proteomes" id="UP000053573"/>
    </source>
</evidence>
<accession>A0A0H1BFV1</accession>
<dbReference type="AlphaFoldDB" id="A0A0H1BFV1"/>